<evidence type="ECO:0000313" key="2">
    <source>
        <dbReference type="EMBL" id="QRR03924.1"/>
    </source>
</evidence>
<keyword evidence="3" id="KW-1185">Reference proteome</keyword>
<name>A0ABX7ICS7_9BACT</name>
<proteinExistence type="predicted"/>
<sequence length="258" mass="28722">MSYANLKIGLFIPCYVDQFYPQVGVATLELLEKLGCTVLFPLDQTCCGQPMANSGFEHLAGGCDRHFYDLFSACDYVVSPSGSCVLHVKEHLKVEGKPEESKVFRKKVYELVEFITDILKIDFIEASFPYRVGLHQGCHGQRGLHLSQMSELNAEPFSKPVLLLSKVKGLELIELDRPDECCGFGGTFCVSEEAVSVKMGKDRVEDHIRHHAEVITGSDMSCLMHLQGILRRKNAGIQVKHIAEILNSAVKKIPEPIV</sequence>
<accession>A0ABX7ICS7</accession>
<reference evidence="2 3" key="1">
    <citation type="submission" date="2020-06" db="EMBL/GenBank/DDBJ databases">
        <title>Dyadobacter sandarakinus sp. nov., isolated from the soil of the Arctic Yellow River Station.</title>
        <authorList>
            <person name="Zhang Y."/>
            <person name="Peng F."/>
        </authorList>
    </citation>
    <scope>NUCLEOTIDE SEQUENCE [LARGE SCALE GENOMIC DNA]</scope>
    <source>
        <strain evidence="2 3">Q3-56</strain>
    </source>
</reference>
<dbReference type="PANTHER" id="PTHR30296:SF0">
    <property type="entry name" value="LACTATE UTILIZATION PROTEIN A"/>
    <property type="match status" value="1"/>
</dbReference>
<dbReference type="RefSeq" id="WP_204660115.1">
    <property type="nucleotide sequence ID" value="NZ_CP056775.1"/>
</dbReference>
<dbReference type="Pfam" id="PF02754">
    <property type="entry name" value="CCG"/>
    <property type="match status" value="2"/>
</dbReference>
<dbReference type="Proteomes" id="UP000612680">
    <property type="component" value="Chromosome"/>
</dbReference>
<evidence type="ECO:0000259" key="1">
    <source>
        <dbReference type="Pfam" id="PF02754"/>
    </source>
</evidence>
<feature type="domain" description="Cysteine-rich" evidence="1">
    <location>
        <begin position="9"/>
        <end position="88"/>
    </location>
</feature>
<dbReference type="EMBL" id="CP056775">
    <property type="protein sequence ID" value="QRR03924.1"/>
    <property type="molecule type" value="Genomic_DNA"/>
</dbReference>
<protein>
    <submittedName>
        <fullName evidence="2">(Fe-S)-binding protein</fullName>
    </submittedName>
</protein>
<gene>
    <name evidence="2" type="ORF">HWI92_24930</name>
</gene>
<evidence type="ECO:0000313" key="3">
    <source>
        <dbReference type="Proteomes" id="UP000612680"/>
    </source>
</evidence>
<dbReference type="PANTHER" id="PTHR30296">
    <property type="entry name" value="UNCHARACTERIZED PROTEIN YKGE"/>
    <property type="match status" value="1"/>
</dbReference>
<feature type="domain" description="Cysteine-rich" evidence="1">
    <location>
        <begin position="132"/>
        <end position="227"/>
    </location>
</feature>
<dbReference type="InterPro" id="IPR004017">
    <property type="entry name" value="Cys_rich_dom"/>
</dbReference>
<organism evidence="2 3">
    <name type="scientific">Dyadobacter sandarakinus</name>
    <dbReference type="NCBI Taxonomy" id="2747268"/>
    <lineage>
        <taxon>Bacteria</taxon>
        <taxon>Pseudomonadati</taxon>
        <taxon>Bacteroidota</taxon>
        <taxon>Cytophagia</taxon>
        <taxon>Cytophagales</taxon>
        <taxon>Spirosomataceae</taxon>
        <taxon>Dyadobacter</taxon>
    </lineage>
</organism>